<dbReference type="OMA" id="ERAKCWS"/>
<keyword evidence="2" id="KW-0496">Mitochondrion</keyword>
<evidence type="ECO:0000313" key="4">
    <source>
        <dbReference type="Ensembl" id="ENSLOCP00000021135.1"/>
    </source>
</evidence>
<evidence type="ECO:0000313" key="5">
    <source>
        <dbReference type="Proteomes" id="UP000018468"/>
    </source>
</evidence>
<proteinExistence type="predicted"/>
<dbReference type="PANTHER" id="PTHR46690:SF1">
    <property type="entry name" value="CYTOCHROME C OXIDASE ASSEMBLY FACTOR 6 HOMOLOG"/>
    <property type="match status" value="1"/>
</dbReference>
<dbReference type="Gene3D" id="1.10.10.140">
    <property type="entry name" value="Cytochrome c oxidase, subunit VIb"/>
    <property type="match status" value="1"/>
</dbReference>
<dbReference type="PANTHER" id="PTHR46690">
    <property type="entry name" value="CYTOCHROME C OXIDASE ASSEMBLY FACTOR 6 HOMOLOG"/>
    <property type="match status" value="1"/>
</dbReference>
<dbReference type="CTD" id="388753"/>
<dbReference type="InterPro" id="IPR042289">
    <property type="entry name" value="COA6"/>
</dbReference>
<keyword evidence="5" id="KW-1185">Reference proteome</keyword>
<dbReference type="Proteomes" id="UP000018468">
    <property type="component" value="Linkage group LG8"/>
</dbReference>
<reference evidence="5" key="1">
    <citation type="submission" date="2011-12" db="EMBL/GenBank/DDBJ databases">
        <title>The Draft Genome of Lepisosteus oculatus.</title>
        <authorList>
            <consortium name="The Broad Institute Genome Assembly &amp; Analysis Group"/>
            <consortium name="Computational R&amp;D Group"/>
            <consortium name="and Sequencing Platform"/>
            <person name="Di Palma F."/>
            <person name="Alfoldi J."/>
            <person name="Johnson J."/>
            <person name="Berlin A."/>
            <person name="Gnerre S."/>
            <person name="Jaffe D."/>
            <person name="MacCallum I."/>
            <person name="Young S."/>
            <person name="Walker B.J."/>
            <person name="Lander E.S."/>
            <person name="Lindblad-Toh K."/>
        </authorList>
    </citation>
    <scope>NUCLEOTIDE SEQUENCE [LARGE SCALE GENOMIC DNA]</scope>
</reference>
<dbReference type="GO" id="GO:0005739">
    <property type="term" value="C:mitochondrion"/>
    <property type="evidence" value="ECO:0000318"/>
    <property type="project" value="GO_Central"/>
</dbReference>
<dbReference type="PROSITE" id="PS51808">
    <property type="entry name" value="CHCH"/>
    <property type="match status" value="1"/>
</dbReference>
<organism evidence="4 5">
    <name type="scientific">Lepisosteus oculatus</name>
    <name type="common">Spotted gar</name>
    <dbReference type="NCBI Taxonomy" id="7918"/>
    <lineage>
        <taxon>Eukaryota</taxon>
        <taxon>Metazoa</taxon>
        <taxon>Chordata</taxon>
        <taxon>Craniata</taxon>
        <taxon>Vertebrata</taxon>
        <taxon>Euteleostomi</taxon>
        <taxon>Actinopterygii</taxon>
        <taxon>Neopterygii</taxon>
        <taxon>Holostei</taxon>
        <taxon>Semionotiformes</taxon>
        <taxon>Lepisosteidae</taxon>
        <taxon>Lepisosteus</taxon>
    </lineage>
</organism>
<comment type="subcellular location">
    <subcellularLocation>
        <location evidence="1">Mitochondrion</location>
    </subcellularLocation>
</comment>
<evidence type="ECO:0000256" key="2">
    <source>
        <dbReference type="ARBA" id="ARBA00023128"/>
    </source>
</evidence>
<evidence type="ECO:0000256" key="1">
    <source>
        <dbReference type="ARBA" id="ARBA00004173"/>
    </source>
</evidence>
<dbReference type="HOGENOM" id="CLU_142408_4_0_1"/>
<dbReference type="eggNOG" id="KOG3057">
    <property type="taxonomic scope" value="Eukaryota"/>
</dbReference>
<accession>W5NKH6</accession>
<dbReference type="InterPro" id="IPR048280">
    <property type="entry name" value="COX6B-like"/>
</dbReference>
<dbReference type="InterPro" id="IPR036549">
    <property type="entry name" value="CX6/COA6-like_sf"/>
</dbReference>
<dbReference type="Pfam" id="PF02297">
    <property type="entry name" value="COX6B"/>
    <property type="match status" value="1"/>
</dbReference>
<dbReference type="GO" id="GO:0008535">
    <property type="term" value="P:respiratory chain complex IV assembly"/>
    <property type="evidence" value="ECO:0000318"/>
    <property type="project" value="GO_Central"/>
</dbReference>
<dbReference type="EMBL" id="AHAT01035288">
    <property type="status" value="NOT_ANNOTATED_CDS"/>
    <property type="molecule type" value="Genomic_DNA"/>
</dbReference>
<dbReference type="SUPFAM" id="SSF47694">
    <property type="entry name" value="Cytochrome c oxidase subunit h"/>
    <property type="match status" value="1"/>
</dbReference>
<dbReference type="Ensembl" id="ENSLOCT00000021171.1">
    <property type="protein sequence ID" value="ENSLOCP00000021135.1"/>
    <property type="gene ID" value="ENSLOCG00000017104.1"/>
</dbReference>
<dbReference type="KEGG" id="loc:102692348"/>
<sequence>MSAPSAEERRTCWGARDAFWRCLDDNQEDRDRCAQLQKQFESSCPAQWVKYFHKRRDFLKYKEKLLTDGYEPVGQSAES</sequence>
<dbReference type="GeneID" id="102692348"/>
<dbReference type="InParanoid" id="W5NKH6"/>
<dbReference type="AlphaFoldDB" id="W5NKH6"/>
<protein>
    <submittedName>
        <fullName evidence="4">Cytochrome c oxidase assembly factor 6</fullName>
    </submittedName>
</protein>
<dbReference type="GeneTree" id="ENSGT00390000004094"/>
<name>W5NKH6_LEPOC</name>
<dbReference type="STRING" id="7918.ENSLOCP00000021135"/>
<evidence type="ECO:0000256" key="3">
    <source>
        <dbReference type="ARBA" id="ARBA00023157"/>
    </source>
</evidence>
<reference evidence="4" key="3">
    <citation type="submission" date="2025-09" db="UniProtKB">
        <authorList>
            <consortium name="Ensembl"/>
        </authorList>
    </citation>
    <scope>IDENTIFICATION</scope>
</reference>
<dbReference type="FunCoup" id="W5NKH6">
    <property type="interactions" value="256"/>
</dbReference>
<keyword evidence="3" id="KW-1015">Disulfide bond</keyword>
<dbReference type="GO" id="GO:0007507">
    <property type="term" value="P:heart development"/>
    <property type="evidence" value="ECO:0007669"/>
    <property type="project" value="Ensembl"/>
</dbReference>
<dbReference type="OrthoDB" id="16284at2759"/>
<reference evidence="4" key="2">
    <citation type="submission" date="2025-08" db="UniProtKB">
        <authorList>
            <consortium name="Ensembl"/>
        </authorList>
    </citation>
    <scope>IDENTIFICATION</scope>
</reference>
<dbReference type="Bgee" id="ENSLOCG00000017104">
    <property type="expression patterns" value="Expressed in heart and 13 other cell types or tissues"/>
</dbReference>